<evidence type="ECO:0000259" key="1">
    <source>
        <dbReference type="SMART" id="SM01357"/>
    </source>
</evidence>
<dbReference type="Proteomes" id="UP000016887">
    <property type="component" value="Chromosome"/>
</dbReference>
<proteinExistence type="predicted"/>
<dbReference type="InterPro" id="IPR029227">
    <property type="entry name" value="Plant_Antimicrobial"/>
</dbReference>
<feature type="domain" description="Plant antimicrobial peptide" evidence="1">
    <location>
        <begin position="68"/>
        <end position="100"/>
    </location>
</feature>
<name>U3TEN2_9CREN</name>
<dbReference type="AlphaFoldDB" id="U3TEN2"/>
<accession>U3TEN2</accession>
<keyword evidence="2" id="KW-0489">Methyltransferase</keyword>
<dbReference type="SMART" id="SM01357">
    <property type="entry name" value="Antimicrobial21"/>
    <property type="match status" value="1"/>
</dbReference>
<dbReference type="EMBL" id="AP012489">
    <property type="protein sequence ID" value="BAN90423.1"/>
    <property type="molecule type" value="Genomic_DNA"/>
</dbReference>
<protein>
    <submittedName>
        <fullName evidence="2">tRNA and rRNA cytosine-C5-methylase</fullName>
    </submittedName>
</protein>
<dbReference type="GeneID" id="17111013"/>
<dbReference type="eggNOG" id="arCOG15002">
    <property type="taxonomic scope" value="Archaea"/>
</dbReference>
<keyword evidence="3" id="KW-1185">Reference proteome</keyword>
<sequence>MSRGSDNGRESLEEALERTLEELSLLIGKRLVGVALSTYALELVFEDCRIVAVSPSPGIPELRVSTLEEGECRCLRECLEKHGIGREETQDCMDACIESTYKEEGGEGGV</sequence>
<evidence type="ECO:0000313" key="2">
    <source>
        <dbReference type="EMBL" id="BAN90423.1"/>
    </source>
</evidence>
<dbReference type="GO" id="GO:0032259">
    <property type="term" value="P:methylation"/>
    <property type="evidence" value="ECO:0007669"/>
    <property type="project" value="UniProtKB-KW"/>
</dbReference>
<evidence type="ECO:0000313" key="3">
    <source>
        <dbReference type="Proteomes" id="UP000016887"/>
    </source>
</evidence>
<dbReference type="KEGG" id="acj:ACAM_0954"/>
<dbReference type="GO" id="GO:0008168">
    <property type="term" value="F:methyltransferase activity"/>
    <property type="evidence" value="ECO:0007669"/>
    <property type="project" value="UniProtKB-KW"/>
</dbReference>
<dbReference type="GO" id="GO:0050832">
    <property type="term" value="P:defense response to fungus"/>
    <property type="evidence" value="ECO:0007669"/>
    <property type="project" value="InterPro"/>
</dbReference>
<dbReference type="RefSeq" id="WP_022541696.1">
    <property type="nucleotide sequence ID" value="NC_022521.1"/>
</dbReference>
<gene>
    <name evidence="2" type="ORF">ACAM_0954</name>
</gene>
<reference evidence="2 3" key="1">
    <citation type="journal article" date="2013" name="Appl. Environ. Microbiol.">
        <title>Variation of the Virus-Related Elements within Syntenic Genomes of the Hyperthermophilic Archaeon Aeropyrum.</title>
        <authorList>
            <person name="Daifuku T."/>
            <person name="Yoshida T."/>
            <person name="Kitamura T."/>
            <person name="Kawaichi S."/>
            <person name="Inoue T."/>
            <person name="Nomura K."/>
            <person name="Yoshida Y."/>
            <person name="Kuno S."/>
            <person name="Sako Y."/>
        </authorList>
    </citation>
    <scope>NUCLEOTIDE SEQUENCE [LARGE SCALE GENOMIC DNA]</scope>
    <source>
        <strain evidence="2 3">SY1</strain>
    </source>
</reference>
<keyword evidence="2" id="KW-0808">Transferase</keyword>
<organism evidence="2 3">
    <name type="scientific">Aeropyrum camini SY1 = JCM 12091</name>
    <dbReference type="NCBI Taxonomy" id="1198449"/>
    <lineage>
        <taxon>Archaea</taxon>
        <taxon>Thermoproteota</taxon>
        <taxon>Thermoprotei</taxon>
        <taxon>Desulfurococcales</taxon>
        <taxon>Desulfurococcaceae</taxon>
        <taxon>Aeropyrum</taxon>
    </lineage>
</organism>